<keyword evidence="3" id="KW-1185">Reference proteome</keyword>
<dbReference type="STRING" id="478801.Ksed_18090"/>
<gene>
    <name evidence="2" type="ordered locus">Ksed_18090</name>
</gene>
<evidence type="ECO:0000313" key="2">
    <source>
        <dbReference type="EMBL" id="ACV06813.1"/>
    </source>
</evidence>
<protein>
    <submittedName>
        <fullName evidence="2">Uncharacterized protein</fullName>
    </submittedName>
</protein>
<dbReference type="eggNOG" id="COG2522">
    <property type="taxonomic scope" value="Bacteria"/>
</dbReference>
<accession>C7NJC6</accession>
<dbReference type="AlphaFoldDB" id="C7NJC6"/>
<sequence length="244" mass="25360">MRERRFVVTADQQSSRHRADAVPGMLGVLSDLPGAPTADGGLVFDRAAGDEIQGLVTSGAAVVEVVQALLRTGGWRIGIGLGPVEEPLPTSVREARGPAFIAARRAVERSHRCPQPVALDANTGVDAELDAPESSPLRHAETALWLWAAVLARRTDEGWEVAELMQAASTQKEVAATLGVSASAVSQRLRTAGWVESRRGAALVAALLEAAHDDCATLGADAARSDAAQCGETTSDAPAGEETA</sequence>
<dbReference type="HOGENOM" id="CLU_077332_1_1_11"/>
<evidence type="ECO:0000256" key="1">
    <source>
        <dbReference type="SAM" id="MobiDB-lite"/>
    </source>
</evidence>
<name>C7NJC6_KYTSD</name>
<proteinExistence type="predicted"/>
<dbReference type="EMBL" id="CP001686">
    <property type="protein sequence ID" value="ACV06813.1"/>
    <property type="molecule type" value="Genomic_DNA"/>
</dbReference>
<evidence type="ECO:0000313" key="3">
    <source>
        <dbReference type="Proteomes" id="UP000006666"/>
    </source>
</evidence>
<dbReference type="KEGG" id="kse:Ksed_18090"/>
<organism evidence="2 3">
    <name type="scientific">Kytococcus sedentarius (strain ATCC 14392 / DSM 20547 / JCM 11482 / CCUG 33030 / NBRC 15357 / NCTC 11040 / CCM 314 / 541)</name>
    <name type="common">Micrococcus sedentarius</name>
    <dbReference type="NCBI Taxonomy" id="478801"/>
    <lineage>
        <taxon>Bacteria</taxon>
        <taxon>Bacillati</taxon>
        <taxon>Actinomycetota</taxon>
        <taxon>Actinomycetes</taxon>
        <taxon>Micrococcales</taxon>
        <taxon>Kytococcaceae</taxon>
        <taxon>Kytococcus</taxon>
    </lineage>
</organism>
<reference evidence="2 3" key="1">
    <citation type="journal article" date="2009" name="Stand. Genomic Sci.">
        <title>Complete genome sequence of Kytococcus sedentarius type strain (541).</title>
        <authorList>
            <person name="Sims D."/>
            <person name="Brettin T."/>
            <person name="Detter J.C."/>
            <person name="Han C."/>
            <person name="Lapidus A."/>
            <person name="Copeland A."/>
            <person name="Glavina Del Rio T."/>
            <person name="Nolan M."/>
            <person name="Chen F."/>
            <person name="Lucas S."/>
            <person name="Tice H."/>
            <person name="Cheng J.F."/>
            <person name="Bruce D."/>
            <person name="Goodwin L."/>
            <person name="Pitluck S."/>
            <person name="Ovchinnikova G."/>
            <person name="Pati A."/>
            <person name="Ivanova N."/>
            <person name="Mavrommatis K."/>
            <person name="Chen A."/>
            <person name="Palaniappan K."/>
            <person name="D'haeseleer P."/>
            <person name="Chain P."/>
            <person name="Bristow J."/>
            <person name="Eisen J.A."/>
            <person name="Markowitz V."/>
            <person name="Hugenholtz P."/>
            <person name="Schneider S."/>
            <person name="Goker M."/>
            <person name="Pukall R."/>
            <person name="Kyrpides N.C."/>
            <person name="Klenk H.P."/>
        </authorList>
    </citation>
    <scope>NUCLEOTIDE SEQUENCE [LARGE SCALE GENOMIC DNA]</scope>
    <source>
        <strain evidence="3">ATCC 14392 / DSM 20547 / JCM 11482 / CCUG 33030 / NBRC 15357 / NCTC 11040 / CCM 314 / 541</strain>
    </source>
</reference>
<feature type="region of interest" description="Disordered" evidence="1">
    <location>
        <begin position="222"/>
        <end position="244"/>
    </location>
</feature>
<dbReference type="Proteomes" id="UP000006666">
    <property type="component" value="Chromosome"/>
</dbReference>